<dbReference type="EMBL" id="CP113524">
    <property type="protein sequence ID" value="WAJ24519.1"/>
    <property type="molecule type" value="Genomic_DNA"/>
</dbReference>
<keyword evidence="2" id="KW-1185">Reference proteome</keyword>
<proteinExistence type="predicted"/>
<organism evidence="1 2">
    <name type="scientific">Lacrimispora xylanolytica</name>
    <dbReference type="NCBI Taxonomy" id="29375"/>
    <lineage>
        <taxon>Bacteria</taxon>
        <taxon>Bacillati</taxon>
        <taxon>Bacillota</taxon>
        <taxon>Clostridia</taxon>
        <taxon>Lachnospirales</taxon>
        <taxon>Lachnospiraceae</taxon>
        <taxon>Lacrimispora</taxon>
    </lineage>
</organism>
<sequence length="159" mass="19280">MSKISNENEDYFVEDIMVARLLSYAILIYTRVVPETEYKENLHAYFLKDPNNSLLLELEWRTSDIQYSINVIIDYARKNDVDYDTFGGFLISKLEEIYYQDDMDIKYFGSKMYLVWSELPSEIQNKEPFRILCYADDPLSWEDENQSREIYQRMFHYYK</sequence>
<protein>
    <submittedName>
        <fullName evidence="1">Uncharacterized protein</fullName>
    </submittedName>
</protein>
<dbReference type="RefSeq" id="WP_268115597.1">
    <property type="nucleotide sequence ID" value="NZ_CP113524.1"/>
</dbReference>
<evidence type="ECO:0000313" key="1">
    <source>
        <dbReference type="EMBL" id="WAJ24519.1"/>
    </source>
</evidence>
<evidence type="ECO:0000313" key="2">
    <source>
        <dbReference type="Proteomes" id="UP001163115"/>
    </source>
</evidence>
<reference evidence="1" key="1">
    <citation type="submission" date="2022-11" db="EMBL/GenBank/DDBJ databases">
        <title>Lacrimispora xylanolytica sy1, complete genome.</title>
        <authorList>
            <person name="Choi S."/>
        </authorList>
    </citation>
    <scope>NUCLEOTIDE SEQUENCE</scope>
    <source>
        <strain evidence="1">Sy1</strain>
    </source>
</reference>
<gene>
    <name evidence="1" type="ORF">OW255_03055</name>
</gene>
<accession>A0ABY7ACU1</accession>
<dbReference type="Proteomes" id="UP001163115">
    <property type="component" value="Chromosome"/>
</dbReference>
<name>A0ABY7ACU1_9FIRM</name>